<dbReference type="EMBL" id="CP073754">
    <property type="protein sequence ID" value="QWF70863.1"/>
    <property type="molecule type" value="Genomic_DNA"/>
</dbReference>
<proteinExistence type="predicted"/>
<reference evidence="2" key="1">
    <citation type="submission" date="2021-04" db="EMBL/GenBank/DDBJ databases">
        <title>Draft genome sequence data of methanotrophic Methylovulum sp. strain S1L and Methylomonas sp. strain S2AM isolated from boreal lake water columns.</title>
        <authorList>
            <person name="Rissanen A.J."/>
            <person name="Mangayil R."/>
            <person name="Svenning M.M."/>
            <person name="Khanongnuch R."/>
        </authorList>
    </citation>
    <scope>NUCLEOTIDE SEQUENCE</scope>
    <source>
        <strain evidence="2">S2AM</strain>
    </source>
</reference>
<feature type="domain" description="Glycosyltransferase 2-like" evidence="1">
    <location>
        <begin position="65"/>
        <end position="185"/>
    </location>
</feature>
<organism evidence="2 3">
    <name type="scientific">Methylomonas paludis</name>
    <dbReference type="NCBI Taxonomy" id="1173101"/>
    <lineage>
        <taxon>Bacteria</taxon>
        <taxon>Pseudomonadati</taxon>
        <taxon>Pseudomonadota</taxon>
        <taxon>Gammaproteobacteria</taxon>
        <taxon>Methylococcales</taxon>
        <taxon>Methylococcaceae</taxon>
        <taxon>Methylomonas</taxon>
    </lineage>
</organism>
<accession>A0A975RA16</accession>
<evidence type="ECO:0000313" key="3">
    <source>
        <dbReference type="Proteomes" id="UP000676649"/>
    </source>
</evidence>
<evidence type="ECO:0000259" key="1">
    <source>
        <dbReference type="Pfam" id="PF00535"/>
    </source>
</evidence>
<keyword evidence="3" id="KW-1185">Reference proteome</keyword>
<gene>
    <name evidence="2" type="ORF">KEF85_16380</name>
</gene>
<dbReference type="Gene3D" id="3.90.550.10">
    <property type="entry name" value="Spore Coat Polysaccharide Biosynthesis Protein SpsA, Chain A"/>
    <property type="match status" value="1"/>
</dbReference>
<dbReference type="Pfam" id="PF00535">
    <property type="entry name" value="Glycos_transf_2"/>
    <property type="match status" value="1"/>
</dbReference>
<dbReference type="InterPro" id="IPR050834">
    <property type="entry name" value="Glycosyltransf_2"/>
</dbReference>
<dbReference type="CDD" id="cd06433">
    <property type="entry name" value="GT_2_WfgS_like"/>
    <property type="match status" value="1"/>
</dbReference>
<dbReference type="KEGG" id="mpad:KEF85_16380"/>
<dbReference type="InterPro" id="IPR029044">
    <property type="entry name" value="Nucleotide-diphossugar_trans"/>
</dbReference>
<sequence>MPILYIRHTRLAIFIRHTRHSLPHLLRTAMPVKPKLGRLFHHPPRPLQTPPTYRLSKDCTAPKISLVTPSYNQAHFLAHTLNSVLDQAYPNLEYFVQDGASSDGSIELLKQYTPRLSGWTSVADSGQTQAINQGFSRTDGEIMAWLNSDDILMPGALARVGEYFANHPEVDVIYGHRILIDEQGRELGRWILPEHNNKVLSWADYVPQETLFWRRRIWERCGGQLDESFSFAMDWDLLLRLRNAGANIVRLPYFLGGFRIHHQQKTNLAINTCGLEEMTRLRQRELGRPVSSEEIYRALIPYLLQHIGVDLLWQLSQFKLLRLAKS</sequence>
<dbReference type="PANTHER" id="PTHR43685:SF11">
    <property type="entry name" value="GLYCOSYLTRANSFERASE TAGX-RELATED"/>
    <property type="match status" value="1"/>
</dbReference>
<protein>
    <submittedName>
        <fullName evidence="2">Glycosyltransferase</fullName>
    </submittedName>
</protein>
<dbReference type="PANTHER" id="PTHR43685">
    <property type="entry name" value="GLYCOSYLTRANSFERASE"/>
    <property type="match status" value="1"/>
</dbReference>
<dbReference type="SUPFAM" id="SSF53448">
    <property type="entry name" value="Nucleotide-diphospho-sugar transferases"/>
    <property type="match status" value="1"/>
</dbReference>
<dbReference type="AlphaFoldDB" id="A0A975RA16"/>
<evidence type="ECO:0000313" key="2">
    <source>
        <dbReference type="EMBL" id="QWF70863.1"/>
    </source>
</evidence>
<dbReference type="InterPro" id="IPR001173">
    <property type="entry name" value="Glyco_trans_2-like"/>
</dbReference>
<dbReference type="Proteomes" id="UP000676649">
    <property type="component" value="Chromosome"/>
</dbReference>
<name>A0A975RA16_9GAMM</name>
<dbReference type="RefSeq" id="WP_215582341.1">
    <property type="nucleotide sequence ID" value="NZ_CP073754.1"/>
</dbReference>